<dbReference type="AlphaFoldDB" id="A0AAJ2U268"/>
<sequence length="44" mass="5329">MTFSILFLTVTIQNKKLDGKQLEKVVRQQQHEEKHEQLINKLYM</sequence>
<gene>
    <name evidence="1" type="ORF">RYX45_17125</name>
</gene>
<reference evidence="1" key="1">
    <citation type="submission" date="2023-10" db="EMBL/GenBank/DDBJ databases">
        <title>Screening of Alkalihalophilus pseudofirmusBZ-TG-HK211 and Its Alleviation of Salt Stress on Rapeseed Growth.</title>
        <authorList>
            <person name="Zhao B."/>
            <person name="Guo T."/>
        </authorList>
    </citation>
    <scope>NUCLEOTIDE SEQUENCE</scope>
    <source>
        <strain evidence="1">BZ-TG-HK211</strain>
    </source>
</reference>
<comment type="caution">
    <text evidence="1">The sequence shown here is derived from an EMBL/GenBank/DDBJ whole genome shotgun (WGS) entry which is preliminary data.</text>
</comment>
<protein>
    <submittedName>
        <fullName evidence="1">YrzI family small protein</fullName>
    </submittedName>
</protein>
<dbReference type="Proteomes" id="UP001285636">
    <property type="component" value="Unassembled WGS sequence"/>
</dbReference>
<accession>A0AAJ2U268</accession>
<dbReference type="RefSeq" id="WP_289235896.1">
    <property type="nucleotide sequence ID" value="NZ_CP117835.1"/>
</dbReference>
<evidence type="ECO:0000313" key="1">
    <source>
        <dbReference type="EMBL" id="MDV2886919.1"/>
    </source>
</evidence>
<proteinExistence type="predicted"/>
<dbReference type="EMBL" id="JAWJAY010000005">
    <property type="protein sequence ID" value="MDV2886919.1"/>
    <property type="molecule type" value="Genomic_DNA"/>
</dbReference>
<organism evidence="1 2">
    <name type="scientific">Alkalihalophilus pseudofirmus</name>
    <name type="common">Bacillus pseudofirmus</name>
    <dbReference type="NCBI Taxonomy" id="79885"/>
    <lineage>
        <taxon>Bacteria</taxon>
        <taxon>Bacillati</taxon>
        <taxon>Bacillota</taxon>
        <taxon>Bacilli</taxon>
        <taxon>Bacillales</taxon>
        <taxon>Bacillaceae</taxon>
        <taxon>Alkalihalophilus</taxon>
    </lineage>
</organism>
<evidence type="ECO:0000313" key="2">
    <source>
        <dbReference type="Proteomes" id="UP001285636"/>
    </source>
</evidence>
<name>A0AAJ2U268_ALKPS</name>